<keyword evidence="2" id="KW-1185">Reference proteome</keyword>
<accession>A0ABM9C4I5</accession>
<reference evidence="1" key="1">
    <citation type="submission" date="2022-01" db="EMBL/GenBank/DDBJ databases">
        <authorList>
            <person name="Criscuolo A."/>
        </authorList>
    </citation>
    <scope>NUCLEOTIDE SEQUENCE</scope>
    <source>
        <strain evidence="1">CIP111893</strain>
    </source>
</reference>
<gene>
    <name evidence="1" type="ORF">PAECIP111893_02081</name>
</gene>
<sequence length="47" mass="5837">MMGYRHEEHLVPELTNMYNKAMYWFTPHFLLINLRKNQTSFLYMVLN</sequence>
<dbReference type="EMBL" id="CAKMMF010000009">
    <property type="protein sequence ID" value="CAH1203822.1"/>
    <property type="molecule type" value="Genomic_DNA"/>
</dbReference>
<proteinExistence type="predicted"/>
<dbReference type="Proteomes" id="UP000838686">
    <property type="component" value="Unassembled WGS sequence"/>
</dbReference>
<evidence type="ECO:0000313" key="2">
    <source>
        <dbReference type="Proteomes" id="UP000838686"/>
    </source>
</evidence>
<name>A0ABM9C4I5_9BACL</name>
<evidence type="ECO:0000313" key="1">
    <source>
        <dbReference type="EMBL" id="CAH1203822.1"/>
    </source>
</evidence>
<organism evidence="1 2">
    <name type="scientific">Paenibacillus plantiphilus</name>
    <dbReference type="NCBI Taxonomy" id="2905650"/>
    <lineage>
        <taxon>Bacteria</taxon>
        <taxon>Bacillati</taxon>
        <taxon>Bacillota</taxon>
        <taxon>Bacilli</taxon>
        <taxon>Bacillales</taxon>
        <taxon>Paenibacillaceae</taxon>
        <taxon>Paenibacillus</taxon>
    </lineage>
</organism>
<comment type="caution">
    <text evidence="1">The sequence shown here is derived from an EMBL/GenBank/DDBJ whole genome shotgun (WGS) entry which is preliminary data.</text>
</comment>
<protein>
    <submittedName>
        <fullName evidence="1">Uncharacterized protein</fullName>
    </submittedName>
</protein>